<dbReference type="PATRIC" id="fig|45634.12.peg.777"/>
<keyword evidence="1" id="KW-0472">Membrane</keyword>
<dbReference type="STRING" id="45634.SCRDD08_00746"/>
<evidence type="ECO:0000256" key="1">
    <source>
        <dbReference type="SAM" id="Phobius"/>
    </source>
</evidence>
<keyword evidence="1" id="KW-0812">Transmembrane</keyword>
<reference evidence="2 3" key="1">
    <citation type="submission" date="2016-01" db="EMBL/GenBank/DDBJ databases">
        <title>Highly variable Streptococcus oralis are common among viridans streptococci isolated from primates.</title>
        <authorList>
            <person name="Denapaite D."/>
            <person name="Rieger M."/>
            <person name="Koendgen S."/>
            <person name="Brueckner R."/>
            <person name="Ochigava I."/>
            <person name="Kappeler P."/>
            <person name="Maetz-Rensing K."/>
            <person name="Leendertz F."/>
            <person name="Hakenbeck R."/>
        </authorList>
    </citation>
    <scope>NUCLEOTIDE SEQUENCE [LARGE SCALE GENOMIC DNA]</scope>
    <source>
        <strain evidence="2 3">DD08</strain>
    </source>
</reference>
<accession>A0A139N3P5</accession>
<dbReference type="EMBL" id="LQRD01000027">
    <property type="protein sequence ID" value="KXT70351.1"/>
    <property type="molecule type" value="Genomic_DNA"/>
</dbReference>
<dbReference type="AlphaFoldDB" id="A0A139N3P5"/>
<feature type="transmembrane region" description="Helical" evidence="1">
    <location>
        <begin position="21"/>
        <end position="42"/>
    </location>
</feature>
<keyword evidence="1" id="KW-1133">Transmembrane helix</keyword>
<evidence type="ECO:0000313" key="2">
    <source>
        <dbReference type="EMBL" id="KXT70351.1"/>
    </source>
</evidence>
<protein>
    <submittedName>
        <fullName evidence="2">Uncharacterized protein</fullName>
    </submittedName>
</protein>
<proteinExistence type="predicted"/>
<gene>
    <name evidence="2" type="ORF">SCRDD08_00746</name>
</gene>
<organism evidence="2 3">
    <name type="scientific">Streptococcus cristatus</name>
    <dbReference type="NCBI Taxonomy" id="45634"/>
    <lineage>
        <taxon>Bacteria</taxon>
        <taxon>Bacillati</taxon>
        <taxon>Bacillota</taxon>
        <taxon>Bacilli</taxon>
        <taxon>Lactobacillales</taxon>
        <taxon>Streptococcaceae</taxon>
        <taxon>Streptococcus</taxon>
    </lineage>
</organism>
<sequence>MGNSHQKETQLDYKTERILNIVGIVISVINWIAGILLTMNGFV</sequence>
<comment type="caution">
    <text evidence="2">The sequence shown here is derived from an EMBL/GenBank/DDBJ whole genome shotgun (WGS) entry which is preliminary data.</text>
</comment>
<name>A0A139N3P5_STRCR</name>
<evidence type="ECO:0000313" key="3">
    <source>
        <dbReference type="Proteomes" id="UP000070377"/>
    </source>
</evidence>
<dbReference type="Proteomes" id="UP000070377">
    <property type="component" value="Unassembled WGS sequence"/>
</dbReference>